<dbReference type="Proteomes" id="UP001302949">
    <property type="component" value="Unassembled WGS sequence"/>
</dbReference>
<dbReference type="GO" id="GO:0008483">
    <property type="term" value="F:transaminase activity"/>
    <property type="evidence" value="ECO:0007669"/>
    <property type="project" value="UniProtKB-KW"/>
</dbReference>
<evidence type="ECO:0000256" key="1">
    <source>
        <dbReference type="RuleBase" id="RU000481"/>
    </source>
</evidence>
<comment type="cofactor">
    <cofactor evidence="1">
        <name>pyridoxal 5'-phosphate</name>
        <dbReference type="ChEBI" id="CHEBI:597326"/>
    </cofactor>
</comment>
<comment type="similarity">
    <text evidence="1">Belongs to the class-I pyridoxal-phosphate-dependent aminotransferase family.</text>
</comment>
<sequence>MDFRRMPIEIEAPEEKGYGSILYNLAESSVRDLALKDLGLNLDELVLFYGEHRGKKELRELIIDKNENLKTEDVLVCQSAAMALFIIHTTLLCSDEHLIVIRPNYGTNLETPRAIGSQMSIIDLAFEHNFDLDIQQIEAAIRPNTKLVSITNPHNPTGKVFSEELIQALISLAEKHNFYLLVDETYRELNFQSTLKSYSAAHSKQVISVCSLSKAYGLPGIRIGWIICRDTTLMQQFLAAKEQMIICNSVIDEEIAYQALLQKDRLIPATHAHIRQNFEVLKQWFAQQNYLEWNEPSAGVVCFPRLKSDYKIDIELFYETLHQKYQTVVGVGHWFERDKTYMRIGFGYPTQEELSIGLNNINILFENLIIP</sequence>
<dbReference type="InterPro" id="IPR004839">
    <property type="entry name" value="Aminotransferase_I/II_large"/>
</dbReference>
<feature type="domain" description="Aminotransferase class I/classII large" evidence="2">
    <location>
        <begin position="40"/>
        <end position="356"/>
    </location>
</feature>
<dbReference type="InterPro" id="IPR015424">
    <property type="entry name" value="PyrdxlP-dep_Trfase"/>
</dbReference>
<dbReference type="SUPFAM" id="SSF53383">
    <property type="entry name" value="PLP-dependent transferases"/>
    <property type="match status" value="1"/>
</dbReference>
<keyword evidence="4" id="KW-1185">Reference proteome</keyword>
<comment type="caution">
    <text evidence="3">The sequence shown here is derived from an EMBL/GenBank/DDBJ whole genome shotgun (WGS) entry which is preliminary data.</text>
</comment>
<dbReference type="PANTHER" id="PTHR43510:SF1">
    <property type="entry name" value="AMINOTRANSFERASE FUNCTION, HYPOTHETICAL (EUROFUNG)"/>
    <property type="match status" value="1"/>
</dbReference>
<evidence type="ECO:0000313" key="3">
    <source>
        <dbReference type="EMBL" id="MEA5140034.1"/>
    </source>
</evidence>
<evidence type="ECO:0000313" key="4">
    <source>
        <dbReference type="Proteomes" id="UP001302949"/>
    </source>
</evidence>
<dbReference type="RefSeq" id="WP_323297191.1">
    <property type="nucleotide sequence ID" value="NZ_JAYFUM010000014.1"/>
</dbReference>
<reference evidence="3 4" key="1">
    <citation type="submission" date="2023-12" db="EMBL/GenBank/DDBJ databases">
        <title>Novel species of the genus Arcicella isolated from rivers.</title>
        <authorList>
            <person name="Lu H."/>
        </authorList>
    </citation>
    <scope>NUCLEOTIDE SEQUENCE [LARGE SCALE GENOMIC DNA]</scope>
    <source>
        <strain evidence="3 4">KCTC 23307</strain>
    </source>
</reference>
<dbReference type="PROSITE" id="PS00105">
    <property type="entry name" value="AA_TRANSFER_CLASS_1"/>
    <property type="match status" value="1"/>
</dbReference>
<dbReference type="Gene3D" id="3.40.640.10">
    <property type="entry name" value="Type I PLP-dependent aspartate aminotransferase-like (Major domain)"/>
    <property type="match status" value="1"/>
</dbReference>
<dbReference type="PANTHER" id="PTHR43510">
    <property type="entry name" value="AMINOTRANSFERASE FUNCTION, HYPOTHETICAL (EUROFUNG)"/>
    <property type="match status" value="1"/>
</dbReference>
<dbReference type="EMBL" id="JAYFUM010000014">
    <property type="protein sequence ID" value="MEA5140034.1"/>
    <property type="molecule type" value="Genomic_DNA"/>
</dbReference>
<gene>
    <name evidence="3" type="ORF">VB248_12860</name>
</gene>
<accession>A0ABU5QCG1</accession>
<dbReference type="Gene3D" id="3.90.1150.10">
    <property type="entry name" value="Aspartate Aminotransferase, domain 1"/>
    <property type="match status" value="1"/>
</dbReference>
<proteinExistence type="inferred from homology"/>
<dbReference type="Pfam" id="PF00155">
    <property type="entry name" value="Aminotran_1_2"/>
    <property type="match status" value="1"/>
</dbReference>
<evidence type="ECO:0000259" key="2">
    <source>
        <dbReference type="Pfam" id="PF00155"/>
    </source>
</evidence>
<dbReference type="InterPro" id="IPR015422">
    <property type="entry name" value="PyrdxlP-dep_Trfase_small"/>
</dbReference>
<name>A0ABU5QCG1_9BACT</name>
<organism evidence="3 4">
    <name type="scientific">Arcicella rigui</name>
    <dbReference type="NCBI Taxonomy" id="797020"/>
    <lineage>
        <taxon>Bacteria</taxon>
        <taxon>Pseudomonadati</taxon>
        <taxon>Bacteroidota</taxon>
        <taxon>Cytophagia</taxon>
        <taxon>Cytophagales</taxon>
        <taxon>Flectobacillaceae</taxon>
        <taxon>Arcicella</taxon>
    </lineage>
</organism>
<keyword evidence="1" id="KW-0808">Transferase</keyword>
<protein>
    <recommendedName>
        <fullName evidence="1">Aminotransferase</fullName>
        <ecNumber evidence="1">2.6.1.-</ecNumber>
    </recommendedName>
</protein>
<dbReference type="InterPro" id="IPR015421">
    <property type="entry name" value="PyrdxlP-dep_Trfase_major"/>
</dbReference>
<dbReference type="CDD" id="cd00609">
    <property type="entry name" value="AAT_like"/>
    <property type="match status" value="1"/>
</dbReference>
<keyword evidence="1 3" id="KW-0032">Aminotransferase</keyword>
<dbReference type="EC" id="2.6.1.-" evidence="1"/>
<dbReference type="InterPro" id="IPR004838">
    <property type="entry name" value="NHTrfase_class1_PyrdxlP-BS"/>
</dbReference>